<comment type="caution">
    <text evidence="3">The sequence shown here is derived from an EMBL/GenBank/DDBJ whole genome shotgun (WGS) entry which is preliminary data.</text>
</comment>
<dbReference type="GO" id="GO:0005540">
    <property type="term" value="F:hyaluronic acid binding"/>
    <property type="evidence" value="ECO:0007669"/>
    <property type="project" value="InterPro"/>
</dbReference>
<accession>A0A9Q1GFP0</accession>
<proteinExistence type="predicted"/>
<dbReference type="Proteomes" id="UP001152622">
    <property type="component" value="Chromosome 1"/>
</dbReference>
<dbReference type="AlphaFoldDB" id="A0A9Q1GFP0"/>
<feature type="coiled-coil region" evidence="1">
    <location>
        <begin position="339"/>
        <end position="387"/>
    </location>
</feature>
<name>A0A9Q1GFP0_SYNKA</name>
<evidence type="ECO:0000256" key="1">
    <source>
        <dbReference type="SAM" id="Coils"/>
    </source>
</evidence>
<evidence type="ECO:0000256" key="2">
    <source>
        <dbReference type="SAM" id="MobiDB-lite"/>
    </source>
</evidence>
<keyword evidence="4" id="KW-1185">Reference proteome</keyword>
<protein>
    <submittedName>
        <fullName evidence="3">Uncharacterized protein</fullName>
    </submittedName>
</protein>
<evidence type="ECO:0000313" key="4">
    <source>
        <dbReference type="Proteomes" id="UP001152622"/>
    </source>
</evidence>
<dbReference type="GO" id="GO:0016020">
    <property type="term" value="C:membrane"/>
    <property type="evidence" value="ECO:0007669"/>
    <property type="project" value="TreeGrafter"/>
</dbReference>
<feature type="compositionally biased region" description="Basic and acidic residues" evidence="2">
    <location>
        <begin position="433"/>
        <end position="445"/>
    </location>
</feature>
<dbReference type="InterPro" id="IPR026203">
    <property type="entry name" value="IHABP"/>
</dbReference>
<gene>
    <name evidence="3" type="ORF">SKAU_G00031300</name>
</gene>
<dbReference type="PANTHER" id="PTHR18956:SF6">
    <property type="entry name" value="HYALURONAN MEDIATED MOTILITY RECEPTOR"/>
    <property type="match status" value="1"/>
</dbReference>
<reference evidence="3" key="1">
    <citation type="journal article" date="2023" name="Science">
        <title>Genome structures resolve the early diversification of teleost fishes.</title>
        <authorList>
            <person name="Parey E."/>
            <person name="Louis A."/>
            <person name="Montfort J."/>
            <person name="Bouchez O."/>
            <person name="Roques C."/>
            <person name="Iampietro C."/>
            <person name="Lluch J."/>
            <person name="Castinel A."/>
            <person name="Donnadieu C."/>
            <person name="Desvignes T."/>
            <person name="Floi Bucao C."/>
            <person name="Jouanno E."/>
            <person name="Wen M."/>
            <person name="Mejri S."/>
            <person name="Dirks R."/>
            <person name="Jansen H."/>
            <person name="Henkel C."/>
            <person name="Chen W.J."/>
            <person name="Zahm M."/>
            <person name="Cabau C."/>
            <person name="Klopp C."/>
            <person name="Thompson A.W."/>
            <person name="Robinson-Rechavi M."/>
            <person name="Braasch I."/>
            <person name="Lecointre G."/>
            <person name="Bobe J."/>
            <person name="Postlethwait J.H."/>
            <person name="Berthelot C."/>
            <person name="Roest Crollius H."/>
            <person name="Guiguen Y."/>
        </authorList>
    </citation>
    <scope>NUCLEOTIDE SEQUENCE</scope>
    <source>
        <strain evidence="3">WJC10195</strain>
    </source>
</reference>
<dbReference type="OrthoDB" id="8901125at2759"/>
<feature type="coiled-coil region" evidence="1">
    <location>
        <begin position="160"/>
        <end position="219"/>
    </location>
</feature>
<keyword evidence="1" id="KW-0175">Coiled coil</keyword>
<feature type="region of interest" description="Disordered" evidence="2">
    <location>
        <begin position="433"/>
        <end position="464"/>
    </location>
</feature>
<organism evidence="3 4">
    <name type="scientific">Synaphobranchus kaupii</name>
    <name type="common">Kaup's arrowtooth eel</name>
    <dbReference type="NCBI Taxonomy" id="118154"/>
    <lineage>
        <taxon>Eukaryota</taxon>
        <taxon>Metazoa</taxon>
        <taxon>Chordata</taxon>
        <taxon>Craniata</taxon>
        <taxon>Vertebrata</taxon>
        <taxon>Euteleostomi</taxon>
        <taxon>Actinopterygii</taxon>
        <taxon>Neopterygii</taxon>
        <taxon>Teleostei</taxon>
        <taxon>Anguilliformes</taxon>
        <taxon>Synaphobranchidae</taxon>
        <taxon>Synaphobranchus</taxon>
    </lineage>
</organism>
<dbReference type="EMBL" id="JAINUF010000001">
    <property type="protein sequence ID" value="KAJ8382352.1"/>
    <property type="molecule type" value="Genomic_DNA"/>
</dbReference>
<evidence type="ECO:0000313" key="3">
    <source>
        <dbReference type="EMBL" id="KAJ8382352.1"/>
    </source>
</evidence>
<dbReference type="PANTHER" id="PTHR18956">
    <property type="entry name" value="HYALURONAN MEDIATED MOTILITY RECEPTOR"/>
    <property type="match status" value="1"/>
</dbReference>
<feature type="coiled-coil region" evidence="1">
    <location>
        <begin position="478"/>
        <end position="505"/>
    </location>
</feature>
<sequence length="515" mass="59482">MYAELGGKVLGAGCVPRVETVEQFQLAHNHKRGHEVRLGVGVVYPGENDLRDEDYGQVRYLTAKCSRLAQEKAVLEREFLVAGERERTLRQDLDALSHQLCQREQVNVELSVMQDQLLSQTRQQKEMVEFLQQHLRRTVEEGFRDTGLLGLQLEQLCVELQRLQDTEVHLESLVEELHRENQSRAAQADVLHAQLDSGMEELETLQNSHQETLLELETLKTCYHEILQELEKVQTSHQETIMELNAVETSHQETIMEMDSLQTSHQDTLLELDALETTHQETVLELDALEASHQATVIELDSLKSLHQQTALELQTLDRSHQEKVSELVGLGSSHQETVAELEELQGSHQETVVELEELRSSHKVTVQELQQENQNSLRKLQETAEQFEWLCDQQRNWMCYVKRYKNCMSGEKEALLKQMGRMEKELVALRKSSNDEAGDAEHKVSNSTPTEVEAQHCESEPTETENYGVTMWDFDIMADLQTEVEKWRRRYEDLYIKLAQHQEEPTVDAFRKPP</sequence>